<evidence type="ECO:0000313" key="4">
    <source>
        <dbReference type="Proteomes" id="UP000246078"/>
    </source>
</evidence>
<dbReference type="VEuPathDB" id="TriTrypDB:TcCLB.511761.70"/>
<feature type="region of interest" description="Disordered" evidence="2">
    <location>
        <begin position="651"/>
        <end position="710"/>
    </location>
</feature>
<reference evidence="3 4" key="1">
    <citation type="journal article" date="2018" name="Microb. Genom.">
        <title>Expanding an expanded genome: long-read sequencing of Trypanosoma cruzi.</title>
        <authorList>
            <person name="Berna L."/>
            <person name="Rodriguez M."/>
            <person name="Chiribao M.L."/>
            <person name="Parodi-Talice A."/>
            <person name="Pita S."/>
            <person name="Rijo G."/>
            <person name="Alvarez-Valin F."/>
            <person name="Robello C."/>
        </authorList>
    </citation>
    <scope>NUCLEOTIDE SEQUENCE [LARGE SCALE GENOMIC DNA]</scope>
    <source>
        <strain evidence="3 4">TCC</strain>
    </source>
</reference>
<evidence type="ECO:0000313" key="3">
    <source>
        <dbReference type="EMBL" id="PWV16395.1"/>
    </source>
</evidence>
<feature type="compositionally biased region" description="Basic and acidic residues" evidence="2">
    <location>
        <begin position="366"/>
        <end position="380"/>
    </location>
</feature>
<feature type="compositionally biased region" description="Basic and acidic residues" evidence="2">
    <location>
        <begin position="55"/>
        <end position="91"/>
    </location>
</feature>
<comment type="caution">
    <text evidence="3">The sequence shown here is derived from an EMBL/GenBank/DDBJ whole genome shotgun (WGS) entry which is preliminary data.</text>
</comment>
<proteinExistence type="predicted"/>
<dbReference type="VEuPathDB" id="TriTrypDB:ECC02_001492"/>
<protein>
    <submittedName>
        <fullName evidence="3">Uncharacterized protein</fullName>
    </submittedName>
</protein>
<dbReference type="VEuPathDB" id="TriTrypDB:TcCLB.511303.140"/>
<accession>A0A2V2X7D0</accession>
<evidence type="ECO:0000256" key="2">
    <source>
        <dbReference type="SAM" id="MobiDB-lite"/>
    </source>
</evidence>
<dbReference type="VEuPathDB" id="TriTrypDB:BCY84_16810"/>
<feature type="compositionally biased region" description="Polar residues" evidence="2">
    <location>
        <begin position="30"/>
        <end position="40"/>
    </location>
</feature>
<dbReference type="VEuPathDB" id="TriTrypDB:TCDM_05146"/>
<feature type="region of interest" description="Disordered" evidence="2">
    <location>
        <begin position="1"/>
        <end position="91"/>
    </location>
</feature>
<feature type="compositionally biased region" description="Polar residues" evidence="2">
    <location>
        <begin position="417"/>
        <end position="427"/>
    </location>
</feature>
<dbReference type="SMR" id="A0A2V2X7D0"/>
<feature type="compositionally biased region" description="Low complexity" evidence="2">
    <location>
        <begin position="325"/>
        <end position="342"/>
    </location>
</feature>
<sequence length="710" mass="77750">MSRRSQWESMRQEARNRVQNMDATPILENTPGSSNLPNTPGGSGERTRVKSRHSGHLEGRGASLHQHEGSGQEKDGDAVRTKAGAEEGVEGADHENAVCRLYNAENAAVSLVPILDLHATRPLGNSVSADTAAANSLVVSNPPSWNALDEGHGVPKAGSAAFFEETVRELSTAGSENGVATLQLELAREKRKNIVVEQRLVSLEEEVKVLRAENMRLASITAGDAAATRRDSAAGIPRGEELLRYDVPRGGPMHMEQLVTELKEELDLLKEYTRELEERLAERSNALERCSREVEQKESRIRQLERIMADEMIRRSKLESAEESTGGTIHAPTTTTNTIAPAADKHHFYTSKSNTEKGNNEGGSGKNHEPNSRMREKPISKVEAPSVVYRVTSLTRARSETEHPPGGAGSEPLAQKNRASVPQETTPSSLSLKQEKSSKSDLSLSPHNPRKSGPSTTKNSNALEQIHSHAFLQNEEQQNHHHYHRLGVSSVNATPRRASLITRKTGASVAIPSVKTSSRRGGKEMSAPSSARQGSATRRKSVSKNVNRDRQSTPKRNNTSSISNAQYADESTQRDSNPALLLASRRSVSRPPPLENSTISTSVMNLNTTTLQHMDTRSVASTVRSRPRIIHEDSVNVVIQASTTTVVTRSAKKRESLIPQPQPRADAVEPVPSDHPFVSEKFSTTTYRPNRLLRYHKDDSNTRSLTPPPL</sequence>
<dbReference type="VEuPathDB" id="TriTrypDB:C3747_23g316"/>
<feature type="compositionally biased region" description="Polar residues" evidence="2">
    <location>
        <begin position="527"/>
        <end position="536"/>
    </location>
</feature>
<evidence type="ECO:0000256" key="1">
    <source>
        <dbReference type="SAM" id="Coils"/>
    </source>
</evidence>
<feature type="region of interest" description="Disordered" evidence="2">
    <location>
        <begin position="317"/>
        <end position="460"/>
    </location>
</feature>
<dbReference type="Proteomes" id="UP000246078">
    <property type="component" value="Unassembled WGS sequence"/>
</dbReference>
<dbReference type="VEuPathDB" id="TriTrypDB:C4B63_25g229"/>
<keyword evidence="1" id="KW-0175">Coiled coil</keyword>
<name>A0A2V2X7D0_TRYCR</name>
<dbReference type="VEuPathDB" id="TriTrypDB:Tc_MARK_7596"/>
<feature type="compositionally biased region" description="Polar residues" evidence="2">
    <location>
        <begin position="554"/>
        <end position="576"/>
    </location>
</feature>
<dbReference type="VEuPathDB" id="TriTrypDB:TcBrA4_0134620"/>
<dbReference type="VEuPathDB" id="TriTrypDB:TcG_03372"/>
<organism evidence="3 4">
    <name type="scientific">Trypanosoma cruzi</name>
    <dbReference type="NCBI Taxonomy" id="5693"/>
    <lineage>
        <taxon>Eukaryota</taxon>
        <taxon>Discoba</taxon>
        <taxon>Euglenozoa</taxon>
        <taxon>Kinetoplastea</taxon>
        <taxon>Metakinetoplastina</taxon>
        <taxon>Trypanosomatida</taxon>
        <taxon>Trypanosomatidae</taxon>
        <taxon>Trypanosoma</taxon>
        <taxon>Schizotrypanum</taxon>
    </lineage>
</organism>
<gene>
    <name evidence="3" type="ORF">C3747_23g316</name>
</gene>
<feature type="region of interest" description="Disordered" evidence="2">
    <location>
        <begin position="500"/>
        <end position="576"/>
    </location>
</feature>
<dbReference type="OrthoDB" id="248214at2759"/>
<dbReference type="VEuPathDB" id="TriTrypDB:TCSYLVIO_008908"/>
<dbReference type="EMBL" id="PRFC01000023">
    <property type="protein sequence ID" value="PWV16395.1"/>
    <property type="molecule type" value="Genomic_DNA"/>
</dbReference>
<dbReference type="VEuPathDB" id="TriTrypDB:TcCL_NonESM03070"/>
<dbReference type="AlphaFoldDB" id="A0A2V2X7D0"/>
<feature type="coiled-coil region" evidence="1">
    <location>
        <begin position="186"/>
        <end position="220"/>
    </location>
</feature>
<dbReference type="VEuPathDB" id="TriTrypDB:TcYC6_0048980"/>